<evidence type="ECO:0000313" key="6">
    <source>
        <dbReference type="EMBL" id="SEL75864.1"/>
    </source>
</evidence>
<accession>A0A1H7SVC2</accession>
<gene>
    <name evidence="6" type="ORF">SAMN05192542_11323</name>
</gene>
<dbReference type="Proteomes" id="UP000199120">
    <property type="component" value="Unassembled WGS sequence"/>
</dbReference>
<evidence type="ECO:0000259" key="5">
    <source>
        <dbReference type="Pfam" id="PF03466"/>
    </source>
</evidence>
<evidence type="ECO:0000256" key="3">
    <source>
        <dbReference type="ARBA" id="ARBA00023125"/>
    </source>
</evidence>
<dbReference type="EMBL" id="FOAJ01000013">
    <property type="protein sequence ID" value="SEL75864.1"/>
    <property type="molecule type" value="Genomic_DNA"/>
</dbReference>
<dbReference type="Gene3D" id="3.40.190.10">
    <property type="entry name" value="Periplasmic binding protein-like II"/>
    <property type="match status" value="2"/>
</dbReference>
<keyword evidence="2" id="KW-0805">Transcription regulation</keyword>
<keyword evidence="4" id="KW-0804">Transcription</keyword>
<organism evidence="6 7">
    <name type="scientific">Paraburkholderia caballeronis</name>
    <dbReference type="NCBI Taxonomy" id="416943"/>
    <lineage>
        <taxon>Bacteria</taxon>
        <taxon>Pseudomonadati</taxon>
        <taxon>Pseudomonadota</taxon>
        <taxon>Betaproteobacteria</taxon>
        <taxon>Burkholderiales</taxon>
        <taxon>Burkholderiaceae</taxon>
        <taxon>Paraburkholderia</taxon>
    </lineage>
</organism>
<feature type="domain" description="LysR substrate-binding" evidence="5">
    <location>
        <begin position="9"/>
        <end position="214"/>
    </location>
</feature>
<proteinExistence type="inferred from homology"/>
<keyword evidence="7" id="KW-1185">Reference proteome</keyword>
<dbReference type="GO" id="GO:0003700">
    <property type="term" value="F:DNA-binding transcription factor activity"/>
    <property type="evidence" value="ECO:0007669"/>
    <property type="project" value="TreeGrafter"/>
</dbReference>
<evidence type="ECO:0000313" key="7">
    <source>
        <dbReference type="Proteomes" id="UP000199120"/>
    </source>
</evidence>
<evidence type="ECO:0000256" key="1">
    <source>
        <dbReference type="ARBA" id="ARBA00009437"/>
    </source>
</evidence>
<dbReference type="CDD" id="cd08414">
    <property type="entry name" value="PBP2_LTTR_aromatics_like"/>
    <property type="match status" value="1"/>
</dbReference>
<protein>
    <submittedName>
        <fullName evidence="6">DNA-binding transcriptional regulator, LysR family</fullName>
    </submittedName>
</protein>
<dbReference type="InterPro" id="IPR005119">
    <property type="entry name" value="LysR_subst-bd"/>
</dbReference>
<dbReference type="GO" id="GO:0003677">
    <property type="term" value="F:DNA binding"/>
    <property type="evidence" value="ECO:0007669"/>
    <property type="project" value="UniProtKB-KW"/>
</dbReference>
<evidence type="ECO:0000256" key="2">
    <source>
        <dbReference type="ARBA" id="ARBA00023015"/>
    </source>
</evidence>
<dbReference type="Pfam" id="PF03466">
    <property type="entry name" value="LysR_substrate"/>
    <property type="match status" value="1"/>
</dbReference>
<name>A0A1H7SVC2_9BURK</name>
<evidence type="ECO:0000256" key="4">
    <source>
        <dbReference type="ARBA" id="ARBA00023163"/>
    </source>
</evidence>
<sequence length="218" mass="23121">MLVAARAQRGEAGRLEISYVSSSAYSGVLPQLLGAFEREAPDVSVGLTEADLEFQMGYLQEGRVDAALIRLPVGTLPAGLAATTLRKEAVIVCVRDDHRLAKPVVQAAELAGEPFLATHLREGYGFYDTALRVCRAAGFEPTIVSRSHQFSTIVSLVAAGRGVALVPEPVGRLTLPGVAFARLDDCPFTSDIAIAHRASGNAPATERFLALCERFAAA</sequence>
<dbReference type="AlphaFoldDB" id="A0A1H7SVC2"/>
<comment type="similarity">
    <text evidence="1">Belongs to the LysR transcriptional regulatory family.</text>
</comment>
<dbReference type="PANTHER" id="PTHR30346">
    <property type="entry name" value="TRANSCRIPTIONAL DUAL REGULATOR HCAR-RELATED"/>
    <property type="match status" value="1"/>
</dbReference>
<reference evidence="7" key="1">
    <citation type="submission" date="2016-10" db="EMBL/GenBank/DDBJ databases">
        <authorList>
            <person name="Varghese N."/>
            <person name="Submissions S."/>
        </authorList>
    </citation>
    <scope>NUCLEOTIDE SEQUENCE [LARGE SCALE GENOMIC DNA]</scope>
    <source>
        <strain evidence="7">LMG 26416</strain>
    </source>
</reference>
<dbReference type="GO" id="GO:0032993">
    <property type="term" value="C:protein-DNA complex"/>
    <property type="evidence" value="ECO:0007669"/>
    <property type="project" value="TreeGrafter"/>
</dbReference>
<keyword evidence="3 6" id="KW-0238">DNA-binding</keyword>
<dbReference type="RefSeq" id="WP_167627142.1">
    <property type="nucleotide sequence ID" value="NZ_FNSR01000002.1"/>
</dbReference>
<dbReference type="SUPFAM" id="SSF53850">
    <property type="entry name" value="Periplasmic binding protein-like II"/>
    <property type="match status" value="1"/>
</dbReference>
<dbReference type="PANTHER" id="PTHR30346:SF30">
    <property type="entry name" value="SMALL NEUTRAL PROTEASE REGULATORY PROTEIN"/>
    <property type="match status" value="1"/>
</dbReference>